<comment type="caution">
    <text evidence="1">The sequence shown here is derived from an EMBL/GenBank/DDBJ whole genome shotgun (WGS) entry which is preliminary data.</text>
</comment>
<dbReference type="Proteomes" id="UP000324575">
    <property type="component" value="Unassembled WGS sequence"/>
</dbReference>
<protein>
    <submittedName>
        <fullName evidence="1">Uncharacterized protein</fullName>
    </submittedName>
</protein>
<dbReference type="EMBL" id="SNRX01000003">
    <property type="protein sequence ID" value="KAA6303113.1"/>
    <property type="molecule type" value="Genomic_DNA"/>
</dbReference>
<evidence type="ECO:0000313" key="1">
    <source>
        <dbReference type="EMBL" id="KAA6303113.1"/>
    </source>
</evidence>
<dbReference type="AlphaFoldDB" id="A0A5M8P3S8"/>
<name>A0A5M8P3S8_9BACT</name>
<evidence type="ECO:0000313" key="2">
    <source>
        <dbReference type="Proteomes" id="UP000324575"/>
    </source>
</evidence>
<gene>
    <name evidence="1" type="ORF">EZS26_000716</name>
</gene>
<organism evidence="1 2">
    <name type="scientific">Candidatus Ordinivivax streblomastigis</name>
    <dbReference type="NCBI Taxonomy" id="2540710"/>
    <lineage>
        <taxon>Bacteria</taxon>
        <taxon>Pseudomonadati</taxon>
        <taxon>Bacteroidota</taxon>
        <taxon>Bacteroidia</taxon>
        <taxon>Bacteroidales</taxon>
        <taxon>Candidatus Ordinivivax</taxon>
    </lineage>
</organism>
<sequence>MKSNSDVRPPILQNLGDGSWHYNYHIKEVQITQESGEDKTVFEYETVHIWGNPDYETIANAVIAEHYSPSEETALINKYNAFNMKLSIDPTDNGKYETYLKDVTGLKATIKEDLRALGRLEPEPAKILEQIITGKIAEIDAYDTSDKVNSFLFNEQKTWIDAGTRAVFRNSIDSAELLQEETIQMPIAGTILTVPVAVAKLMLAKIQRYADNAAIVTTGHKFVVSTLTSIAEVDAYNFKAGYPAKEVFNV</sequence>
<accession>A0A5M8P3S8</accession>
<reference evidence="1 2" key="1">
    <citation type="submission" date="2019-03" db="EMBL/GenBank/DDBJ databases">
        <title>Single cell metagenomics reveals metabolic interactions within the superorganism composed of flagellate Streblomastix strix and complex community of Bacteroidetes bacteria on its surface.</title>
        <authorList>
            <person name="Treitli S.C."/>
            <person name="Kolisko M."/>
            <person name="Husnik F."/>
            <person name="Keeling P."/>
            <person name="Hampl V."/>
        </authorList>
    </citation>
    <scope>NUCLEOTIDE SEQUENCE [LARGE SCALE GENOMIC DNA]</scope>
    <source>
        <strain evidence="1">St1</strain>
    </source>
</reference>
<proteinExistence type="predicted"/>